<dbReference type="PANTHER" id="PTHR13348">
    <property type="entry name" value="RIBONUCLEASE P SUBUNIT P29"/>
    <property type="match status" value="1"/>
</dbReference>
<proteinExistence type="inferred from homology"/>
<name>A0A6A5ZRR6_9PLEO</name>
<dbReference type="SMART" id="SM00538">
    <property type="entry name" value="POP4"/>
    <property type="match status" value="1"/>
</dbReference>
<dbReference type="AlphaFoldDB" id="A0A6A5ZRR6"/>
<dbReference type="GO" id="GO:0030677">
    <property type="term" value="C:ribonuclease P complex"/>
    <property type="evidence" value="ECO:0007669"/>
    <property type="project" value="InterPro"/>
</dbReference>
<evidence type="ECO:0000256" key="3">
    <source>
        <dbReference type="PIRNR" id="PIRNR027081"/>
    </source>
</evidence>
<dbReference type="Proteomes" id="UP000799770">
    <property type="component" value="Unassembled WGS sequence"/>
</dbReference>
<evidence type="ECO:0000256" key="2">
    <source>
        <dbReference type="ARBA" id="ARBA00006181"/>
    </source>
</evidence>
<dbReference type="GO" id="GO:0000172">
    <property type="term" value="C:ribonuclease MRP complex"/>
    <property type="evidence" value="ECO:0007669"/>
    <property type="project" value="InterPro"/>
</dbReference>
<feature type="region of interest" description="Disordered" evidence="4">
    <location>
        <begin position="34"/>
        <end position="67"/>
    </location>
</feature>
<dbReference type="EMBL" id="ML977312">
    <property type="protein sequence ID" value="KAF2121547.1"/>
    <property type="molecule type" value="Genomic_DNA"/>
</dbReference>
<dbReference type="GO" id="GO:0001682">
    <property type="term" value="P:tRNA 5'-leader removal"/>
    <property type="evidence" value="ECO:0007669"/>
    <property type="project" value="InterPro"/>
</dbReference>
<dbReference type="InterPro" id="IPR016848">
    <property type="entry name" value="RNase_P/MRP_Rpp29-subunit"/>
</dbReference>
<evidence type="ECO:0000256" key="1">
    <source>
        <dbReference type="ARBA" id="ARBA00004123"/>
    </source>
</evidence>
<comment type="similarity">
    <text evidence="2">Belongs to the eukaryotic/archaeal RNase P protein component 1 family.</text>
</comment>
<sequence length="232" mass="26378">MATNLTQELLNRAHSPATADQIHADRVVKRPFLVRPSSPKPSARALRRRARDAKHEAARKRKNLKPRPLSAAKKRALGLLEIPKEQQKYAIYEPLHSLWVGYMREILGVSGKEGEYTRRNEVTASNAGPILASADFHGCLLEVVRSRCVDRVGLKGIVVRDAKFVFEIITAKNQLKTVPKEHTVFRFEVPLPSKEGEEEPRPLSFEIVGEQFQNRAPDRATKKYKMHYQPDL</sequence>
<evidence type="ECO:0000313" key="6">
    <source>
        <dbReference type="Proteomes" id="UP000799770"/>
    </source>
</evidence>
<accession>A0A6A5ZRR6</accession>
<dbReference type="InterPro" id="IPR036980">
    <property type="entry name" value="RNase_P/MRP_Rpp29_sf"/>
</dbReference>
<comment type="subcellular location">
    <subcellularLocation>
        <location evidence="1">Nucleus</location>
    </subcellularLocation>
</comment>
<dbReference type="SUPFAM" id="SSF101744">
    <property type="entry name" value="Rof/RNase P subunit-like"/>
    <property type="match status" value="1"/>
</dbReference>
<dbReference type="PIRSF" id="PIRSF027081">
    <property type="entry name" value="RNase_P/MRP_p29_subunit"/>
    <property type="match status" value="1"/>
</dbReference>
<dbReference type="Pfam" id="PF01868">
    <property type="entry name" value="RNase_P-MRP_p29"/>
    <property type="match status" value="1"/>
</dbReference>
<feature type="compositionally biased region" description="Low complexity" evidence="4">
    <location>
        <begin position="35"/>
        <end position="44"/>
    </location>
</feature>
<dbReference type="InterPro" id="IPR023534">
    <property type="entry name" value="Rof/RNase_P-like"/>
</dbReference>
<keyword evidence="3" id="KW-0539">Nucleus</keyword>
<dbReference type="InterPro" id="IPR002730">
    <property type="entry name" value="Rpp29/RNP1"/>
</dbReference>
<dbReference type="PANTHER" id="PTHR13348:SF0">
    <property type="entry name" value="RIBONUCLEASE P PROTEIN SUBUNIT P29"/>
    <property type="match status" value="1"/>
</dbReference>
<feature type="compositionally biased region" description="Basic residues" evidence="4">
    <location>
        <begin position="45"/>
        <end position="65"/>
    </location>
</feature>
<protein>
    <recommendedName>
        <fullName evidence="3">Ribonuclease P protein subunit</fullName>
    </recommendedName>
</protein>
<dbReference type="GO" id="GO:0005634">
    <property type="term" value="C:nucleus"/>
    <property type="evidence" value="ECO:0007669"/>
    <property type="project" value="UniProtKB-SubCell"/>
</dbReference>
<organism evidence="5 6">
    <name type="scientific">Lophiotrema nucula</name>
    <dbReference type="NCBI Taxonomy" id="690887"/>
    <lineage>
        <taxon>Eukaryota</taxon>
        <taxon>Fungi</taxon>
        <taxon>Dikarya</taxon>
        <taxon>Ascomycota</taxon>
        <taxon>Pezizomycotina</taxon>
        <taxon>Dothideomycetes</taxon>
        <taxon>Pleosporomycetidae</taxon>
        <taxon>Pleosporales</taxon>
        <taxon>Lophiotremataceae</taxon>
        <taxon>Lophiotrema</taxon>
    </lineage>
</organism>
<dbReference type="Gene3D" id="2.30.30.210">
    <property type="entry name" value="Ribonuclease P/MRP, subunit p29"/>
    <property type="match status" value="1"/>
</dbReference>
<dbReference type="OrthoDB" id="124041at2759"/>
<reference evidence="5" key="1">
    <citation type="journal article" date="2020" name="Stud. Mycol.">
        <title>101 Dothideomycetes genomes: a test case for predicting lifestyles and emergence of pathogens.</title>
        <authorList>
            <person name="Haridas S."/>
            <person name="Albert R."/>
            <person name="Binder M."/>
            <person name="Bloem J."/>
            <person name="Labutti K."/>
            <person name="Salamov A."/>
            <person name="Andreopoulos B."/>
            <person name="Baker S."/>
            <person name="Barry K."/>
            <person name="Bills G."/>
            <person name="Bluhm B."/>
            <person name="Cannon C."/>
            <person name="Castanera R."/>
            <person name="Culley D."/>
            <person name="Daum C."/>
            <person name="Ezra D."/>
            <person name="Gonzalez J."/>
            <person name="Henrissat B."/>
            <person name="Kuo A."/>
            <person name="Liang C."/>
            <person name="Lipzen A."/>
            <person name="Lutzoni F."/>
            <person name="Magnuson J."/>
            <person name="Mondo S."/>
            <person name="Nolan M."/>
            <person name="Ohm R."/>
            <person name="Pangilinan J."/>
            <person name="Park H.-J."/>
            <person name="Ramirez L."/>
            <person name="Alfaro M."/>
            <person name="Sun H."/>
            <person name="Tritt A."/>
            <person name="Yoshinaga Y."/>
            <person name="Zwiers L.-H."/>
            <person name="Turgeon B."/>
            <person name="Goodwin S."/>
            <person name="Spatafora J."/>
            <person name="Crous P."/>
            <person name="Grigoriev I."/>
        </authorList>
    </citation>
    <scope>NUCLEOTIDE SEQUENCE</scope>
    <source>
        <strain evidence="5">CBS 627.86</strain>
    </source>
</reference>
<keyword evidence="3" id="KW-0819">tRNA processing</keyword>
<dbReference type="GO" id="GO:0033204">
    <property type="term" value="F:ribonuclease P RNA binding"/>
    <property type="evidence" value="ECO:0007669"/>
    <property type="project" value="InterPro"/>
</dbReference>
<keyword evidence="6" id="KW-1185">Reference proteome</keyword>
<evidence type="ECO:0000256" key="4">
    <source>
        <dbReference type="SAM" id="MobiDB-lite"/>
    </source>
</evidence>
<gene>
    <name evidence="5" type="ORF">BDV96DRAFT_564535</name>
</gene>
<evidence type="ECO:0000313" key="5">
    <source>
        <dbReference type="EMBL" id="KAF2121547.1"/>
    </source>
</evidence>
<dbReference type="GO" id="GO:0006364">
    <property type="term" value="P:rRNA processing"/>
    <property type="evidence" value="ECO:0007669"/>
    <property type="project" value="TreeGrafter"/>
</dbReference>